<dbReference type="PIRSF" id="PIRSF016897">
    <property type="entry name" value="GlpP"/>
    <property type="match status" value="1"/>
</dbReference>
<dbReference type="AlphaFoldDB" id="A0A223I0R3"/>
<sequence>MDNYIIEKIRSFPIIAAVRSIDDLSDVYSSNSEVIFLLTSNILILKDTIDDIKQHNKTVFIHFDLVEGLGKDYKAVEYLKEVVKPDGIISTRNNILTYAKDLGMPCIERIFLLDTQALKTGLNSIKQIEPTAIEVMPGVAHNVTRELATEVYHPIIAGGLVKTKEDVINALSSGAVAVSTSEKSLWFID</sequence>
<dbReference type="InterPro" id="IPR013785">
    <property type="entry name" value="Aldolase_TIM"/>
</dbReference>
<gene>
    <name evidence="1" type="ORF">Thert_02218</name>
</gene>
<dbReference type="Pfam" id="PF04309">
    <property type="entry name" value="G3P_antiterm"/>
    <property type="match status" value="1"/>
</dbReference>
<dbReference type="GO" id="GO:0006355">
    <property type="term" value="P:regulation of DNA-templated transcription"/>
    <property type="evidence" value="ECO:0007669"/>
    <property type="project" value="InterPro"/>
</dbReference>
<dbReference type="GO" id="GO:0006071">
    <property type="term" value="P:glycerol metabolic process"/>
    <property type="evidence" value="ECO:0007669"/>
    <property type="project" value="InterPro"/>
</dbReference>
<evidence type="ECO:0000313" key="2">
    <source>
        <dbReference type="Proteomes" id="UP000214975"/>
    </source>
</evidence>
<evidence type="ECO:0000313" key="1">
    <source>
        <dbReference type="EMBL" id="AST58144.1"/>
    </source>
</evidence>
<dbReference type="PANTHER" id="PTHR35787">
    <property type="entry name" value="GLYCEROL UPTAKE OPERON ANTITERMINATOR REGULATORY PROTEIN"/>
    <property type="match status" value="1"/>
</dbReference>
<reference evidence="1 2" key="1">
    <citation type="submission" date="2016-08" db="EMBL/GenBank/DDBJ databases">
        <title>A novel genetic cassette of butanologenic Thermoanaerobacterium thermosaccharolyticum that directly convert cellulose to butanol.</title>
        <authorList>
            <person name="Li T."/>
            <person name="He J."/>
        </authorList>
    </citation>
    <scope>NUCLEOTIDE SEQUENCE [LARGE SCALE GENOMIC DNA]</scope>
    <source>
        <strain evidence="1 2">TG57</strain>
    </source>
</reference>
<dbReference type="InterPro" id="IPR006699">
    <property type="entry name" value="GlpP"/>
</dbReference>
<dbReference type="Proteomes" id="UP000214975">
    <property type="component" value="Chromosome"/>
</dbReference>
<dbReference type="RefSeq" id="WP_094397580.1">
    <property type="nucleotide sequence ID" value="NZ_CP016893.1"/>
</dbReference>
<accession>A0A223I0R3</accession>
<dbReference type="SUPFAM" id="SSF110391">
    <property type="entry name" value="GlpP-like"/>
    <property type="match status" value="1"/>
</dbReference>
<protein>
    <submittedName>
        <fullName evidence="1">Glycerol-3-phosphate responsive</fullName>
    </submittedName>
</protein>
<name>A0A223I0R3_THETR</name>
<dbReference type="EMBL" id="CP016893">
    <property type="protein sequence ID" value="AST58144.1"/>
    <property type="molecule type" value="Genomic_DNA"/>
</dbReference>
<proteinExistence type="predicted"/>
<dbReference type="Gene3D" id="3.20.20.70">
    <property type="entry name" value="Aldolase class I"/>
    <property type="match status" value="1"/>
</dbReference>
<dbReference type="PANTHER" id="PTHR35787:SF1">
    <property type="entry name" value="GLYCEROL UPTAKE OPERON ANTITERMINATOR REGULATORY PROTEIN"/>
    <property type="match status" value="1"/>
</dbReference>
<organism evidence="1 2">
    <name type="scientific">Thermoanaerobacterium thermosaccharolyticum</name>
    <name type="common">Clostridium thermosaccharolyticum</name>
    <dbReference type="NCBI Taxonomy" id="1517"/>
    <lineage>
        <taxon>Bacteria</taxon>
        <taxon>Bacillati</taxon>
        <taxon>Bacillota</taxon>
        <taxon>Clostridia</taxon>
        <taxon>Thermoanaerobacterales</taxon>
        <taxon>Thermoanaerobacteraceae</taxon>
        <taxon>Thermoanaerobacterium</taxon>
    </lineage>
</organism>